<accession>A0A974E2T9</accession>
<evidence type="ECO:0000313" key="2">
    <source>
        <dbReference type="Proteomes" id="UP000694892"/>
    </source>
</evidence>
<name>A0A974E2T9_XENLA</name>
<protein>
    <submittedName>
        <fullName evidence="1">Uncharacterized protein</fullName>
    </submittedName>
</protein>
<dbReference type="EMBL" id="CM004466">
    <property type="protein sequence ID" value="OCU01907.1"/>
    <property type="molecule type" value="Genomic_DNA"/>
</dbReference>
<dbReference type="AlphaFoldDB" id="A0A974E2T9"/>
<proteinExistence type="predicted"/>
<evidence type="ECO:0000313" key="1">
    <source>
        <dbReference type="EMBL" id="OCU01907.1"/>
    </source>
</evidence>
<organism evidence="1 2">
    <name type="scientific">Xenopus laevis</name>
    <name type="common">African clawed frog</name>
    <dbReference type="NCBI Taxonomy" id="8355"/>
    <lineage>
        <taxon>Eukaryota</taxon>
        <taxon>Metazoa</taxon>
        <taxon>Chordata</taxon>
        <taxon>Craniata</taxon>
        <taxon>Vertebrata</taxon>
        <taxon>Euteleostomi</taxon>
        <taxon>Amphibia</taxon>
        <taxon>Batrachia</taxon>
        <taxon>Anura</taxon>
        <taxon>Pipoidea</taxon>
        <taxon>Pipidae</taxon>
        <taxon>Xenopodinae</taxon>
        <taxon>Xenopus</taxon>
        <taxon>Xenopus</taxon>
    </lineage>
</organism>
<sequence length="94" mass="10454">MQGSIIWLPLSMWERSFQVNGGVEAALSLHLGRLDLVWHRNPLYRRRYVLACCTHLLTPRWNARNQDGNSLTICTLCIMLGASGGFSTPSPGLG</sequence>
<dbReference type="Proteomes" id="UP000694892">
    <property type="component" value="Chromosome 1L"/>
</dbReference>
<gene>
    <name evidence="1" type="ORF">XELAEV_18007686mg</name>
</gene>
<reference evidence="2" key="1">
    <citation type="journal article" date="2016" name="Nature">
        <title>Genome evolution in the allotetraploid frog Xenopus laevis.</title>
        <authorList>
            <person name="Session A.M."/>
            <person name="Uno Y."/>
            <person name="Kwon T."/>
            <person name="Chapman J.A."/>
            <person name="Toyoda A."/>
            <person name="Takahashi S."/>
            <person name="Fukui A."/>
            <person name="Hikosaka A."/>
            <person name="Suzuki A."/>
            <person name="Kondo M."/>
            <person name="van Heeringen S.J."/>
            <person name="Quigley I."/>
            <person name="Heinz S."/>
            <person name="Ogino H."/>
            <person name="Ochi H."/>
            <person name="Hellsten U."/>
            <person name="Lyons J.B."/>
            <person name="Simakov O."/>
            <person name="Putnam N."/>
            <person name="Stites J."/>
            <person name="Kuroki Y."/>
            <person name="Tanaka T."/>
            <person name="Michiue T."/>
            <person name="Watanabe M."/>
            <person name="Bogdanovic O."/>
            <person name="Lister R."/>
            <person name="Georgiou G."/>
            <person name="Paranjpe S.S."/>
            <person name="van Kruijsbergen I."/>
            <person name="Shu S."/>
            <person name="Carlson J."/>
            <person name="Kinoshita T."/>
            <person name="Ohta Y."/>
            <person name="Mawaribuchi S."/>
            <person name="Jenkins J."/>
            <person name="Grimwood J."/>
            <person name="Schmutz J."/>
            <person name="Mitros T."/>
            <person name="Mozaffari S.V."/>
            <person name="Suzuki Y."/>
            <person name="Haramoto Y."/>
            <person name="Yamamoto T.S."/>
            <person name="Takagi C."/>
            <person name="Heald R."/>
            <person name="Miller K."/>
            <person name="Haudenschild C."/>
            <person name="Kitzman J."/>
            <person name="Nakayama T."/>
            <person name="Izutsu Y."/>
            <person name="Robert J."/>
            <person name="Fortriede J."/>
            <person name="Burns K."/>
            <person name="Lotay V."/>
            <person name="Karimi K."/>
            <person name="Yasuoka Y."/>
            <person name="Dichmann D.S."/>
            <person name="Flajnik M.F."/>
            <person name="Houston D.W."/>
            <person name="Shendure J."/>
            <person name="DuPasquier L."/>
            <person name="Vize P.D."/>
            <person name="Zorn A.M."/>
            <person name="Ito M."/>
            <person name="Marcotte E.M."/>
            <person name="Wallingford J.B."/>
            <person name="Ito Y."/>
            <person name="Asashima M."/>
            <person name="Ueno N."/>
            <person name="Matsuda Y."/>
            <person name="Veenstra G.J."/>
            <person name="Fujiyama A."/>
            <person name="Harland R.M."/>
            <person name="Taira M."/>
            <person name="Rokhsar D.S."/>
        </authorList>
    </citation>
    <scope>NUCLEOTIDE SEQUENCE [LARGE SCALE GENOMIC DNA]</scope>
    <source>
        <strain evidence="2">J</strain>
    </source>
</reference>